<sequence length="83" mass="9682">MFRSRTKEIRFGSGKNESCRLVARFRFISSEPMAPFCDSDKCLRVRPCLGQWHRYVATYFEVKLQARELSAKLITLSTASVFR</sequence>
<reference evidence="2" key="1">
    <citation type="submission" date="2014-09" db="EMBL/GenBank/DDBJ databases">
        <authorList>
            <person name="Mudge J."/>
            <person name="Ramaraj T."/>
            <person name="Lindquist I.E."/>
            <person name="Bharti A.K."/>
            <person name="Sundararajan A."/>
            <person name="Cameron C.T."/>
            <person name="Woodward J.E."/>
            <person name="May G.D."/>
            <person name="Brubaker C."/>
            <person name="Broadhvest J."/>
            <person name="Wilkins T.A."/>
        </authorList>
    </citation>
    <scope>NUCLEOTIDE SEQUENCE</scope>
    <source>
        <strain evidence="2">cv. AKA8401</strain>
    </source>
</reference>
<accession>A0A0B0P332</accession>
<gene>
    <name evidence="1" type="ORF">F383_24137</name>
</gene>
<dbReference type="EMBL" id="KN413125">
    <property type="protein sequence ID" value="KHG19460.1"/>
    <property type="molecule type" value="Genomic_DNA"/>
</dbReference>
<keyword evidence="2" id="KW-1185">Reference proteome</keyword>
<name>A0A0B0P332_GOSAR</name>
<evidence type="ECO:0000313" key="2">
    <source>
        <dbReference type="Proteomes" id="UP000032142"/>
    </source>
</evidence>
<dbReference type="AlphaFoldDB" id="A0A0B0P332"/>
<protein>
    <submittedName>
        <fullName evidence="1">Uncharacterized protein</fullName>
    </submittedName>
</protein>
<dbReference type="Proteomes" id="UP000032142">
    <property type="component" value="Unassembled WGS sequence"/>
</dbReference>
<organism evidence="1 2">
    <name type="scientific">Gossypium arboreum</name>
    <name type="common">Tree cotton</name>
    <name type="synonym">Gossypium nanking</name>
    <dbReference type="NCBI Taxonomy" id="29729"/>
    <lineage>
        <taxon>Eukaryota</taxon>
        <taxon>Viridiplantae</taxon>
        <taxon>Streptophyta</taxon>
        <taxon>Embryophyta</taxon>
        <taxon>Tracheophyta</taxon>
        <taxon>Spermatophyta</taxon>
        <taxon>Magnoliopsida</taxon>
        <taxon>eudicotyledons</taxon>
        <taxon>Gunneridae</taxon>
        <taxon>Pentapetalae</taxon>
        <taxon>rosids</taxon>
        <taxon>malvids</taxon>
        <taxon>Malvales</taxon>
        <taxon>Malvaceae</taxon>
        <taxon>Malvoideae</taxon>
        <taxon>Gossypium</taxon>
    </lineage>
</organism>
<proteinExistence type="predicted"/>
<evidence type="ECO:0000313" key="1">
    <source>
        <dbReference type="EMBL" id="KHG19460.1"/>
    </source>
</evidence>